<name>A0A0L0FJG9_9EUKA</name>
<reference evidence="1 2" key="1">
    <citation type="submission" date="2011-02" db="EMBL/GenBank/DDBJ databases">
        <title>The Genome Sequence of Sphaeroforma arctica JP610.</title>
        <authorList>
            <consortium name="The Broad Institute Genome Sequencing Platform"/>
            <person name="Russ C."/>
            <person name="Cuomo C."/>
            <person name="Young S.K."/>
            <person name="Zeng Q."/>
            <person name="Gargeya S."/>
            <person name="Alvarado L."/>
            <person name="Berlin A."/>
            <person name="Chapman S.B."/>
            <person name="Chen Z."/>
            <person name="Freedman E."/>
            <person name="Gellesch M."/>
            <person name="Goldberg J."/>
            <person name="Griggs A."/>
            <person name="Gujja S."/>
            <person name="Heilman E."/>
            <person name="Heiman D."/>
            <person name="Howarth C."/>
            <person name="Mehta T."/>
            <person name="Neiman D."/>
            <person name="Pearson M."/>
            <person name="Roberts A."/>
            <person name="Saif S."/>
            <person name="Shea T."/>
            <person name="Shenoy N."/>
            <person name="Sisk P."/>
            <person name="Stolte C."/>
            <person name="Sykes S."/>
            <person name="White J."/>
            <person name="Yandava C."/>
            <person name="Burger G."/>
            <person name="Gray M.W."/>
            <person name="Holland P.W.H."/>
            <person name="King N."/>
            <person name="Lang F.B.F."/>
            <person name="Roger A.J."/>
            <person name="Ruiz-Trillo I."/>
            <person name="Haas B."/>
            <person name="Nusbaum C."/>
            <person name="Birren B."/>
        </authorList>
    </citation>
    <scope>NUCLEOTIDE SEQUENCE [LARGE SCALE GENOMIC DNA]</scope>
    <source>
        <strain evidence="1 2">JP610</strain>
    </source>
</reference>
<sequence>MIPYYELIDILPSDICDYFNKLAYGTEDPGPEDFPTHRRKAGLEFMKKSISKFMPRKRLEWDPVGMKGNPTRSGEVNDLLKAIKRFETRGEGKAAFSKRPLEFDEIMSILTTNIENTAFQDSGLHGLWAWTFQLICRVDDATNITYSNLKYNEDHPDEVFS</sequence>
<dbReference type="OrthoDB" id="101988at2759"/>
<gene>
    <name evidence="1" type="ORF">SARC_10593</name>
</gene>
<evidence type="ECO:0000313" key="1">
    <source>
        <dbReference type="EMBL" id="KNC76932.1"/>
    </source>
</evidence>
<dbReference type="GeneID" id="25911097"/>
<proteinExistence type="predicted"/>
<evidence type="ECO:0000313" key="2">
    <source>
        <dbReference type="Proteomes" id="UP000054560"/>
    </source>
</evidence>
<protein>
    <submittedName>
        <fullName evidence="1">Uncharacterized protein</fullName>
    </submittedName>
</protein>
<dbReference type="RefSeq" id="XP_014150834.1">
    <property type="nucleotide sequence ID" value="XM_014295359.1"/>
</dbReference>
<dbReference type="eggNOG" id="ENOG502SNN2">
    <property type="taxonomic scope" value="Eukaryota"/>
</dbReference>
<dbReference type="Proteomes" id="UP000054560">
    <property type="component" value="Unassembled WGS sequence"/>
</dbReference>
<keyword evidence="2" id="KW-1185">Reference proteome</keyword>
<dbReference type="AlphaFoldDB" id="A0A0L0FJG9"/>
<organism evidence="1 2">
    <name type="scientific">Sphaeroforma arctica JP610</name>
    <dbReference type="NCBI Taxonomy" id="667725"/>
    <lineage>
        <taxon>Eukaryota</taxon>
        <taxon>Ichthyosporea</taxon>
        <taxon>Ichthyophonida</taxon>
        <taxon>Sphaeroforma</taxon>
    </lineage>
</organism>
<dbReference type="EMBL" id="KQ242909">
    <property type="protein sequence ID" value="KNC76932.1"/>
    <property type="molecule type" value="Genomic_DNA"/>
</dbReference>
<accession>A0A0L0FJG9</accession>